<keyword evidence="3" id="KW-0413">Isomerase</keyword>
<reference evidence="4" key="1">
    <citation type="submission" date="2021-12" db="EMBL/GenBank/DDBJ databases">
        <authorList>
            <person name="King R."/>
        </authorList>
    </citation>
    <scope>NUCLEOTIDE SEQUENCE</scope>
</reference>
<dbReference type="PANTHER" id="PTHR43684:SF1">
    <property type="entry name" value="ENOYL-COA DELTA ISOMERASE 2"/>
    <property type="match status" value="1"/>
</dbReference>
<dbReference type="EMBL" id="OU963905">
    <property type="protein sequence ID" value="CAH0398769.1"/>
    <property type="molecule type" value="Genomic_DNA"/>
</dbReference>
<dbReference type="Proteomes" id="UP001153292">
    <property type="component" value="Chromosome 12"/>
</dbReference>
<dbReference type="Gene3D" id="3.90.226.10">
    <property type="entry name" value="2-enoyl-CoA Hydratase, Chain A, domain 1"/>
    <property type="match status" value="1"/>
</dbReference>
<keyword evidence="5" id="KW-1185">Reference proteome</keyword>
<keyword evidence="2" id="KW-0576">Peroxisome</keyword>
<evidence type="ECO:0000256" key="2">
    <source>
        <dbReference type="ARBA" id="ARBA00023140"/>
    </source>
</evidence>
<evidence type="ECO:0008006" key="6">
    <source>
        <dbReference type="Google" id="ProtNLM"/>
    </source>
</evidence>
<dbReference type="InterPro" id="IPR051053">
    <property type="entry name" value="ECH/Chromodomain_protein"/>
</dbReference>
<accession>A0ABN8B0D7</accession>
<proteinExistence type="predicted"/>
<evidence type="ECO:0000313" key="5">
    <source>
        <dbReference type="Proteomes" id="UP001153292"/>
    </source>
</evidence>
<name>A0ABN8B0D7_CHISP</name>
<organism evidence="4 5">
    <name type="scientific">Chilo suppressalis</name>
    <name type="common">Asiatic rice borer moth</name>
    <dbReference type="NCBI Taxonomy" id="168631"/>
    <lineage>
        <taxon>Eukaryota</taxon>
        <taxon>Metazoa</taxon>
        <taxon>Ecdysozoa</taxon>
        <taxon>Arthropoda</taxon>
        <taxon>Hexapoda</taxon>
        <taxon>Insecta</taxon>
        <taxon>Pterygota</taxon>
        <taxon>Neoptera</taxon>
        <taxon>Endopterygota</taxon>
        <taxon>Lepidoptera</taxon>
        <taxon>Glossata</taxon>
        <taxon>Ditrysia</taxon>
        <taxon>Pyraloidea</taxon>
        <taxon>Crambidae</taxon>
        <taxon>Crambinae</taxon>
        <taxon>Chilo</taxon>
    </lineage>
</organism>
<dbReference type="CDD" id="cd06558">
    <property type="entry name" value="crotonase-like"/>
    <property type="match status" value="1"/>
</dbReference>
<evidence type="ECO:0000313" key="4">
    <source>
        <dbReference type="EMBL" id="CAH0398769.1"/>
    </source>
</evidence>
<protein>
    <recommendedName>
        <fullName evidence="6">Enoyl-CoA delta isomerase 2, mitochondrial</fullName>
    </recommendedName>
</protein>
<dbReference type="InterPro" id="IPR029045">
    <property type="entry name" value="ClpP/crotonase-like_dom_sf"/>
</dbReference>
<sequence length="239" mass="27041">MESKNIVLITYGNVKVVRYNKPKKRNALDINMYMTVSRILEEAARDDDISVVVLTGTGGIYSSGNDITAPRKSEGAYDLFSALNDFIRSFINFPKILIAMVNGPAIGIAATTLPLCDLVYASENSYFYTPFTKLGIVPEGCSTFTFPRIMGERKAVEMLMFNYKMPAEEALKCGLINGVFKEEELQQKVWDRIKNVTNLRFESLIESKKLLRGPIRDKLLEINDIELRSVKYLVNRSKI</sequence>
<comment type="subcellular location">
    <subcellularLocation>
        <location evidence="1">Peroxisome</location>
    </subcellularLocation>
</comment>
<dbReference type="Pfam" id="PF00378">
    <property type="entry name" value="ECH_1"/>
    <property type="match status" value="1"/>
</dbReference>
<dbReference type="SUPFAM" id="SSF52096">
    <property type="entry name" value="ClpP/crotonase"/>
    <property type="match status" value="1"/>
</dbReference>
<evidence type="ECO:0000256" key="1">
    <source>
        <dbReference type="ARBA" id="ARBA00004275"/>
    </source>
</evidence>
<dbReference type="InterPro" id="IPR001753">
    <property type="entry name" value="Enoyl-CoA_hydra/iso"/>
</dbReference>
<gene>
    <name evidence="4" type="ORF">CHILSU_LOCUS1893</name>
</gene>
<evidence type="ECO:0000256" key="3">
    <source>
        <dbReference type="ARBA" id="ARBA00023235"/>
    </source>
</evidence>
<dbReference type="PANTHER" id="PTHR43684">
    <property type="match status" value="1"/>
</dbReference>